<dbReference type="EMBL" id="JACHJC010000001">
    <property type="protein sequence ID" value="MBB5111150.1"/>
    <property type="molecule type" value="Genomic_DNA"/>
</dbReference>
<evidence type="ECO:0000313" key="1">
    <source>
        <dbReference type="EMBL" id="MBB5111150.1"/>
    </source>
</evidence>
<proteinExistence type="predicted"/>
<organism evidence="1 2">
    <name type="scientific">Micromonospora echinospora</name>
    <name type="common">Micromonospora purpurea</name>
    <dbReference type="NCBI Taxonomy" id="1877"/>
    <lineage>
        <taxon>Bacteria</taxon>
        <taxon>Bacillati</taxon>
        <taxon>Actinomycetota</taxon>
        <taxon>Actinomycetes</taxon>
        <taxon>Micromonosporales</taxon>
        <taxon>Micromonosporaceae</taxon>
        <taxon>Micromonospora</taxon>
    </lineage>
</organism>
<gene>
    <name evidence="1" type="ORF">FHU28_000989</name>
</gene>
<evidence type="ECO:0008006" key="3">
    <source>
        <dbReference type="Google" id="ProtNLM"/>
    </source>
</evidence>
<accession>A0ABR6M735</accession>
<reference evidence="1 2" key="1">
    <citation type="submission" date="2020-08" db="EMBL/GenBank/DDBJ databases">
        <title>Sequencing the genomes of 1000 actinobacteria strains.</title>
        <authorList>
            <person name="Klenk H.-P."/>
        </authorList>
    </citation>
    <scope>NUCLEOTIDE SEQUENCE [LARGE SCALE GENOMIC DNA]</scope>
    <source>
        <strain evidence="1 2">DSM 43036</strain>
    </source>
</reference>
<name>A0ABR6M735_MICEC</name>
<sequence>MIPRRWAGRHGRWFHAPAYPLGVPAGAGPTRDAAGIRAGVVARALVGLLRRGRSWVACERGSFTAELAAGLPALMLLLVAGLTAVNAVGTRVGCVDAAREAALAAARGESGAVAGLRYAPDGAEVSVTVAGDRVTATVRAPVRTFGARLPRLSVSGQAAAAVEPGAPGPVP</sequence>
<dbReference type="InterPro" id="IPR049790">
    <property type="entry name" value="Rv3655c/TadE"/>
</dbReference>
<comment type="caution">
    <text evidence="1">The sequence shown here is derived from an EMBL/GenBank/DDBJ whole genome shotgun (WGS) entry which is preliminary data.</text>
</comment>
<keyword evidence="2" id="KW-1185">Reference proteome</keyword>
<dbReference type="Proteomes" id="UP000618986">
    <property type="component" value="Unassembled WGS sequence"/>
</dbReference>
<evidence type="ECO:0000313" key="2">
    <source>
        <dbReference type="Proteomes" id="UP000618986"/>
    </source>
</evidence>
<dbReference type="NCBIfam" id="NF041390">
    <property type="entry name" value="TadE_Rv3655c"/>
    <property type="match status" value="1"/>
</dbReference>
<protein>
    <recommendedName>
        <fullName evidence="3">TadE-like protein</fullName>
    </recommendedName>
</protein>